<feature type="transmembrane region" description="Helical" evidence="1">
    <location>
        <begin position="245"/>
        <end position="264"/>
    </location>
</feature>
<dbReference type="Pfam" id="PF07690">
    <property type="entry name" value="MFS_1"/>
    <property type="match status" value="1"/>
</dbReference>
<dbReference type="GeneID" id="101855370"/>
<feature type="transmembrane region" description="Helical" evidence="1">
    <location>
        <begin position="124"/>
        <end position="144"/>
    </location>
</feature>
<protein>
    <submittedName>
        <fullName evidence="3">Monocarboxylate transporter 6</fullName>
    </submittedName>
</protein>
<dbReference type="InterPro" id="IPR036259">
    <property type="entry name" value="MFS_trans_sf"/>
</dbReference>
<sequence length="563" mass="61903">MTSRNRMDCNVETEVKEVRDDQKYFLKSDMTLMSEGRRDRDDVLKATQEDERETNETTIFDVDDDNSETRLDTQHRTGPNIDKGYAWIVMVASFVVQFMVTGYTRALGVFFVEFQDRFESSSSLTSVVLGIAEAISSVTAFLCMSILVKVVTPRKICLAGSFLLALGVALNSCVGKVELLCLSHGVFFGLALGCLYGPPTYVLALYFDRRRAFVTNFSTSGGGVGGVVFPLLIRRLLDEYAFEGGTLLTAGVLLHTLVFSALLAPVKTYNPDFELTSEVDDSESSKVCDDRELFIGAPGGSSDSALTKSHNSISPSLEISSSQLSTEKQKGKTEVETLKRSRYIRDLVFSLWTPKDTVLLKLVSFWALCIFFFCGATGQGISQSFIPALAKEKGFSDEEGAYLLSLLNILDFPSRMIGGLVVNMGFLSPSQACVGPMLVIGVLGQLTEFYNTYQSLLAMVATEGICMGVYFGMQSLVVIEILGMDHYATAVGVCYLMMGVGGGVSYPLAGMIRDLTGSYSYSFYYMSSMQLLGVLIIFVAPWLRLYDIRRGLLQPTVVRDKFS</sequence>
<keyword evidence="1" id="KW-0472">Membrane</keyword>
<evidence type="ECO:0000313" key="3">
    <source>
        <dbReference type="RefSeq" id="XP_012943270.1"/>
    </source>
</evidence>
<dbReference type="PANTHER" id="PTHR11360">
    <property type="entry name" value="MONOCARBOXYLATE TRANSPORTER"/>
    <property type="match status" value="1"/>
</dbReference>
<name>A0ABM1A9A3_APLCA</name>
<organism evidence="2 3">
    <name type="scientific">Aplysia californica</name>
    <name type="common">California sea hare</name>
    <dbReference type="NCBI Taxonomy" id="6500"/>
    <lineage>
        <taxon>Eukaryota</taxon>
        <taxon>Metazoa</taxon>
        <taxon>Spiralia</taxon>
        <taxon>Lophotrochozoa</taxon>
        <taxon>Mollusca</taxon>
        <taxon>Gastropoda</taxon>
        <taxon>Heterobranchia</taxon>
        <taxon>Euthyneura</taxon>
        <taxon>Tectipleura</taxon>
        <taxon>Aplysiida</taxon>
        <taxon>Aplysioidea</taxon>
        <taxon>Aplysiidae</taxon>
        <taxon>Aplysia</taxon>
    </lineage>
</organism>
<keyword evidence="1" id="KW-1133">Transmembrane helix</keyword>
<proteinExistence type="predicted"/>
<dbReference type="RefSeq" id="XP_012943270.1">
    <property type="nucleotide sequence ID" value="XM_013087816.2"/>
</dbReference>
<feature type="transmembrane region" description="Helical" evidence="1">
    <location>
        <begin position="156"/>
        <end position="174"/>
    </location>
</feature>
<accession>A0ABM1A9A3</accession>
<dbReference type="InterPro" id="IPR011701">
    <property type="entry name" value="MFS"/>
</dbReference>
<dbReference type="Gene3D" id="1.20.1250.20">
    <property type="entry name" value="MFS general substrate transporter like domains"/>
    <property type="match status" value="2"/>
</dbReference>
<dbReference type="PANTHER" id="PTHR11360:SF306">
    <property type="entry name" value="RE01051P"/>
    <property type="match status" value="1"/>
</dbReference>
<gene>
    <name evidence="3" type="primary">LOC101855370</name>
</gene>
<feature type="transmembrane region" description="Helical" evidence="1">
    <location>
        <begin position="358"/>
        <end position="381"/>
    </location>
</feature>
<feature type="transmembrane region" description="Helical" evidence="1">
    <location>
        <begin position="186"/>
        <end position="206"/>
    </location>
</feature>
<evidence type="ECO:0000313" key="2">
    <source>
        <dbReference type="Proteomes" id="UP000694888"/>
    </source>
</evidence>
<evidence type="ECO:0000256" key="1">
    <source>
        <dbReference type="SAM" id="Phobius"/>
    </source>
</evidence>
<feature type="transmembrane region" description="Helical" evidence="1">
    <location>
        <begin position="213"/>
        <end position="233"/>
    </location>
</feature>
<feature type="transmembrane region" description="Helical" evidence="1">
    <location>
        <begin position="84"/>
        <end position="104"/>
    </location>
</feature>
<feature type="transmembrane region" description="Helical" evidence="1">
    <location>
        <begin position="521"/>
        <end position="543"/>
    </location>
</feature>
<feature type="transmembrane region" description="Helical" evidence="1">
    <location>
        <begin position="456"/>
        <end position="479"/>
    </location>
</feature>
<feature type="transmembrane region" description="Helical" evidence="1">
    <location>
        <begin position="486"/>
        <end position="509"/>
    </location>
</feature>
<reference evidence="3" key="1">
    <citation type="submission" date="2025-08" db="UniProtKB">
        <authorList>
            <consortium name="RefSeq"/>
        </authorList>
    </citation>
    <scope>IDENTIFICATION</scope>
</reference>
<keyword evidence="2" id="KW-1185">Reference proteome</keyword>
<dbReference type="Proteomes" id="UP000694888">
    <property type="component" value="Unplaced"/>
</dbReference>
<keyword evidence="1" id="KW-0812">Transmembrane</keyword>
<dbReference type="SUPFAM" id="SSF103473">
    <property type="entry name" value="MFS general substrate transporter"/>
    <property type="match status" value="1"/>
</dbReference>
<dbReference type="InterPro" id="IPR050327">
    <property type="entry name" value="Proton-linked_MCT"/>
</dbReference>